<feature type="chain" id="PRO_5017274974" evidence="2">
    <location>
        <begin position="23"/>
        <end position="283"/>
    </location>
</feature>
<evidence type="ECO:0000313" key="3">
    <source>
        <dbReference type="EMBL" id="RID89139.1"/>
    </source>
</evidence>
<reference evidence="3 4" key="1">
    <citation type="submission" date="2018-08" db="EMBL/GenBank/DDBJ databases">
        <title>Bacillus jemisoniae sp. nov., Bacillus chryseoplanitiae sp. nov., Bacillus resnikiae sp. nov., and Bacillus frankliniae sp. nov., isolated from Viking spacecraft and associated surfaces.</title>
        <authorList>
            <person name="Seuylemezian A."/>
            <person name="Vaishampayan P."/>
        </authorList>
    </citation>
    <scope>NUCLEOTIDE SEQUENCE [LARGE SCALE GENOMIC DNA]</scope>
    <source>
        <strain evidence="3 4">MA001</strain>
    </source>
</reference>
<dbReference type="EMBL" id="QWVS01000002">
    <property type="protein sequence ID" value="RID89139.1"/>
    <property type="molecule type" value="Genomic_DNA"/>
</dbReference>
<feature type="signal peptide" evidence="2">
    <location>
        <begin position="1"/>
        <end position="22"/>
    </location>
</feature>
<dbReference type="Proteomes" id="UP000266016">
    <property type="component" value="Unassembled WGS sequence"/>
</dbReference>
<feature type="compositionally biased region" description="Low complexity" evidence="1">
    <location>
        <begin position="110"/>
        <end position="263"/>
    </location>
</feature>
<name>A0A398BFI8_9BACI</name>
<dbReference type="RefSeq" id="WP_119115250.1">
    <property type="nucleotide sequence ID" value="NZ_QWVS01000002.1"/>
</dbReference>
<dbReference type="AlphaFoldDB" id="A0A398BFI8"/>
<feature type="region of interest" description="Disordered" evidence="1">
    <location>
        <begin position="88"/>
        <end position="283"/>
    </location>
</feature>
<evidence type="ECO:0000256" key="2">
    <source>
        <dbReference type="SAM" id="SignalP"/>
    </source>
</evidence>
<feature type="compositionally biased region" description="Basic and acidic residues" evidence="1">
    <location>
        <begin position="264"/>
        <end position="283"/>
    </location>
</feature>
<keyword evidence="4" id="KW-1185">Reference proteome</keyword>
<sequence>MNKLTKGALAMVLAGSVTFSIANVLLVDQSSKRLIKEKDLTISEVPKRSDVINQGEKTAKDQTSATNVKDVQTKPSHNTAAFQAAIKNRSESDTTLVASHQNTERSTGKTITNSANTNTAITTMSAATRGKEATTTTTSTTTATNATRAKAPTATRTNTAGAKAPTTTTAPAKTRTNTAGAKESTTTTAPTKTVTNTAGAKEAPTTATAPTETVTNTAGAKEAPTTATTPTKTATNTTSATKKTTNHGQQVSQNAKAKAASSQNKKEKVRSPQNKKENNGKKM</sequence>
<organism evidence="3 4">
    <name type="scientific">Peribacillus asahii</name>
    <dbReference type="NCBI Taxonomy" id="228899"/>
    <lineage>
        <taxon>Bacteria</taxon>
        <taxon>Bacillati</taxon>
        <taxon>Bacillota</taxon>
        <taxon>Bacilli</taxon>
        <taxon>Bacillales</taxon>
        <taxon>Bacillaceae</taxon>
        <taxon>Peribacillus</taxon>
    </lineage>
</organism>
<gene>
    <name evidence="3" type="ORF">D1953_00780</name>
</gene>
<evidence type="ECO:0000313" key="4">
    <source>
        <dbReference type="Proteomes" id="UP000266016"/>
    </source>
</evidence>
<comment type="caution">
    <text evidence="3">The sequence shown here is derived from an EMBL/GenBank/DDBJ whole genome shotgun (WGS) entry which is preliminary data.</text>
</comment>
<proteinExistence type="predicted"/>
<protein>
    <submittedName>
        <fullName evidence="3">Uncharacterized protein</fullName>
    </submittedName>
</protein>
<keyword evidence="2" id="KW-0732">Signal</keyword>
<evidence type="ECO:0000256" key="1">
    <source>
        <dbReference type="SAM" id="MobiDB-lite"/>
    </source>
</evidence>
<accession>A0A398BFI8</accession>